<feature type="region of interest" description="Disordered" evidence="1">
    <location>
        <begin position="68"/>
        <end position="112"/>
    </location>
</feature>
<gene>
    <name evidence="2" type="ORF">DR999_PMT00514</name>
</gene>
<keyword evidence="3" id="KW-1185">Reference proteome</keyword>
<feature type="region of interest" description="Disordered" evidence="1">
    <location>
        <begin position="1"/>
        <end position="53"/>
    </location>
</feature>
<feature type="compositionally biased region" description="Basic and acidic residues" evidence="1">
    <location>
        <begin position="41"/>
        <end position="51"/>
    </location>
</feature>
<dbReference type="EMBL" id="QXTE01000002">
    <property type="protein sequence ID" value="TFK16097.1"/>
    <property type="molecule type" value="Genomic_DNA"/>
</dbReference>
<protein>
    <submittedName>
        <fullName evidence="2">G-protein coupled receptor 98</fullName>
    </submittedName>
</protein>
<reference evidence="2 3" key="2">
    <citation type="submission" date="2019-04" db="EMBL/GenBank/DDBJ databases">
        <title>The genome sequence of big-headed turtle.</title>
        <authorList>
            <person name="Gong S."/>
        </authorList>
    </citation>
    <scope>NUCLEOTIDE SEQUENCE [LARGE SCALE GENOMIC DNA]</scope>
    <source>
        <strain evidence="2">DO16091913</strain>
        <tissue evidence="2">Muscle</tissue>
    </source>
</reference>
<feature type="compositionally biased region" description="Polar residues" evidence="1">
    <location>
        <begin position="138"/>
        <end position="148"/>
    </location>
</feature>
<evidence type="ECO:0000313" key="2">
    <source>
        <dbReference type="EMBL" id="TFK16097.1"/>
    </source>
</evidence>
<dbReference type="AlphaFoldDB" id="A0A4D9EZR7"/>
<name>A0A4D9EZR7_9SAUR</name>
<accession>A0A4D9EZR7</accession>
<proteinExistence type="predicted"/>
<sequence length="148" mass="15183">MGKGKPPISGSGRDNTPPAEPFAWLPIGGSSGVAEALGEEGGSREDKEPERLGGALCSLLSGWGPAFRPGAEPIAAVQDASREPAPSDAGRADKGLFQAGSSYNNVATAPPSPRLLLSRLKQRFSSLTQSADDHSELSGDQTTYGGGY</sequence>
<organism evidence="2 3">
    <name type="scientific">Platysternon megacephalum</name>
    <name type="common">big-headed turtle</name>
    <dbReference type="NCBI Taxonomy" id="55544"/>
    <lineage>
        <taxon>Eukaryota</taxon>
        <taxon>Metazoa</taxon>
        <taxon>Chordata</taxon>
        <taxon>Craniata</taxon>
        <taxon>Vertebrata</taxon>
        <taxon>Euteleostomi</taxon>
        <taxon>Archelosauria</taxon>
        <taxon>Testudinata</taxon>
        <taxon>Testudines</taxon>
        <taxon>Cryptodira</taxon>
        <taxon>Durocryptodira</taxon>
        <taxon>Testudinoidea</taxon>
        <taxon>Platysternidae</taxon>
        <taxon>Platysternon</taxon>
    </lineage>
</organism>
<comment type="caution">
    <text evidence="2">The sequence shown here is derived from an EMBL/GenBank/DDBJ whole genome shotgun (WGS) entry which is preliminary data.</text>
</comment>
<keyword evidence="2" id="KW-0675">Receptor</keyword>
<dbReference type="Proteomes" id="UP000297703">
    <property type="component" value="Unassembled WGS sequence"/>
</dbReference>
<feature type="region of interest" description="Disordered" evidence="1">
    <location>
        <begin position="127"/>
        <end position="148"/>
    </location>
</feature>
<evidence type="ECO:0000313" key="3">
    <source>
        <dbReference type="Proteomes" id="UP000297703"/>
    </source>
</evidence>
<evidence type="ECO:0000256" key="1">
    <source>
        <dbReference type="SAM" id="MobiDB-lite"/>
    </source>
</evidence>
<reference evidence="2 3" key="1">
    <citation type="submission" date="2019-04" db="EMBL/GenBank/DDBJ databases">
        <title>Draft genome of the big-headed turtle Platysternon megacephalum.</title>
        <authorList>
            <person name="Gong S."/>
        </authorList>
    </citation>
    <scope>NUCLEOTIDE SEQUENCE [LARGE SCALE GENOMIC DNA]</scope>
    <source>
        <strain evidence="2">DO16091913</strain>
        <tissue evidence="2">Muscle</tissue>
    </source>
</reference>